<dbReference type="AlphaFoldDB" id="A0A6A4WY35"/>
<dbReference type="Proteomes" id="UP000440578">
    <property type="component" value="Unassembled WGS sequence"/>
</dbReference>
<dbReference type="EMBL" id="VIIS01000614">
    <property type="protein sequence ID" value="KAF0307031.1"/>
    <property type="molecule type" value="Genomic_DNA"/>
</dbReference>
<dbReference type="GO" id="GO:0005576">
    <property type="term" value="C:extracellular region"/>
    <property type="evidence" value="ECO:0007669"/>
    <property type="project" value="UniProtKB-SubCell"/>
</dbReference>
<evidence type="ECO:0008006" key="7">
    <source>
        <dbReference type="Google" id="ProtNLM"/>
    </source>
</evidence>
<protein>
    <recommendedName>
        <fullName evidence="7">Pro-neuropeptide Y</fullName>
    </recommendedName>
</protein>
<reference evidence="5 6" key="1">
    <citation type="submission" date="2019-07" db="EMBL/GenBank/DDBJ databases">
        <title>Draft genome assembly of a fouling barnacle, Amphibalanus amphitrite (Darwin, 1854): The first reference genome for Thecostraca.</title>
        <authorList>
            <person name="Kim W."/>
        </authorList>
    </citation>
    <scope>NUCLEOTIDE SEQUENCE [LARGE SCALE GENOMIC DNA]</scope>
    <source>
        <strain evidence="5">SNU_AA5</strain>
        <tissue evidence="5">Soma without cirri and trophi</tissue>
    </source>
</reference>
<evidence type="ECO:0000256" key="2">
    <source>
        <dbReference type="ARBA" id="ARBA00010022"/>
    </source>
</evidence>
<comment type="caution">
    <text evidence="5">The sequence shown here is derived from an EMBL/GenBank/DDBJ whole genome shotgun (WGS) entry which is preliminary data.</text>
</comment>
<keyword evidence="3" id="KW-0964">Secreted</keyword>
<keyword evidence="6" id="KW-1185">Reference proteome</keyword>
<accession>A0A6A4WY35</accession>
<organism evidence="5 6">
    <name type="scientific">Amphibalanus amphitrite</name>
    <name type="common">Striped barnacle</name>
    <name type="synonym">Balanus amphitrite</name>
    <dbReference type="NCBI Taxonomy" id="1232801"/>
    <lineage>
        <taxon>Eukaryota</taxon>
        <taxon>Metazoa</taxon>
        <taxon>Ecdysozoa</taxon>
        <taxon>Arthropoda</taxon>
        <taxon>Crustacea</taxon>
        <taxon>Multicrustacea</taxon>
        <taxon>Cirripedia</taxon>
        <taxon>Thoracica</taxon>
        <taxon>Thoracicalcarea</taxon>
        <taxon>Balanomorpha</taxon>
        <taxon>Balanoidea</taxon>
        <taxon>Balanidae</taxon>
        <taxon>Amphibalaninae</taxon>
        <taxon>Amphibalanus</taxon>
    </lineage>
</organism>
<gene>
    <name evidence="5" type="ORF">FJT64_002333</name>
</gene>
<evidence type="ECO:0000313" key="5">
    <source>
        <dbReference type="EMBL" id="KAF0307031.1"/>
    </source>
</evidence>
<comment type="similarity">
    <text evidence="2">Belongs to the NPY family.</text>
</comment>
<keyword evidence="4" id="KW-0732">Signal</keyword>
<evidence type="ECO:0000313" key="6">
    <source>
        <dbReference type="Proteomes" id="UP000440578"/>
    </source>
</evidence>
<dbReference type="OrthoDB" id="8181631at2759"/>
<evidence type="ECO:0000256" key="1">
    <source>
        <dbReference type="ARBA" id="ARBA00004613"/>
    </source>
</evidence>
<feature type="signal peptide" evidence="4">
    <location>
        <begin position="1"/>
        <end position="27"/>
    </location>
</feature>
<feature type="chain" id="PRO_5025460827" description="Pro-neuropeptide Y" evidence="4">
    <location>
        <begin position="28"/>
        <end position="93"/>
    </location>
</feature>
<evidence type="ECO:0000256" key="4">
    <source>
        <dbReference type="SAM" id="SignalP"/>
    </source>
</evidence>
<dbReference type="PROSITE" id="PS00265">
    <property type="entry name" value="PANCREATIC_HORMONE_1"/>
    <property type="match status" value="1"/>
</dbReference>
<sequence length="93" mass="10790">MPSRVRQLLALLVIAVCALDLLRLADARPNMARYTRDREDMAKTLTFLRKLDDYYSNVARPRFGKRASEPAYFDTIEVDEETPVYGGPLIRRR</sequence>
<proteinExistence type="inferred from homology"/>
<dbReference type="InterPro" id="IPR020392">
    <property type="entry name" value="Pancreatic_hormone-like_CS"/>
</dbReference>
<comment type="subcellular location">
    <subcellularLocation>
        <location evidence="1">Secreted</location>
    </subcellularLocation>
</comment>
<evidence type="ECO:0000256" key="3">
    <source>
        <dbReference type="ARBA" id="ARBA00022525"/>
    </source>
</evidence>
<name>A0A6A4WY35_AMPAM</name>